<keyword evidence="3" id="KW-0333">Golgi apparatus</keyword>
<dbReference type="SMART" id="SM00273">
    <property type="entry name" value="ENTH"/>
    <property type="match status" value="1"/>
</dbReference>
<accession>A0A4Y7KSR8</accession>
<dbReference type="InterPro" id="IPR013809">
    <property type="entry name" value="ENTH"/>
</dbReference>
<evidence type="ECO:0000256" key="2">
    <source>
        <dbReference type="ARBA" id="ARBA00004555"/>
    </source>
</evidence>
<keyword evidence="5" id="KW-0472">Membrane</keyword>
<evidence type="ECO:0000313" key="9">
    <source>
        <dbReference type="Proteomes" id="UP000316621"/>
    </source>
</evidence>
<name>A0A4Y7KSR8_PAPSO</name>
<evidence type="ECO:0000259" key="7">
    <source>
        <dbReference type="PROSITE" id="PS50942"/>
    </source>
</evidence>
<dbReference type="OMA" id="FCMAREV"/>
<keyword evidence="5" id="KW-0812">Transmembrane</keyword>
<sequence>MLDRYMEFTGLLVNANYVVLSQWLGSINNYLPRNILQVLDATSNEPWGPHGSNLSNIAQATKNYHGYQTIMAVLWNRTNDIGKNWRHVYKTLSGFQYIDSSGRYQGSNVRKKFQSLVALVNDKERIQEARQKALANMEKICSTNSLRGSYGDEDRYGIRDDDRNGYERESEYGYKDDDRNSRGGDSYNRDGDRYGRDSDGGYKDDDYNRGRSRSNEDFCMAREVGNLMDTGNVVVMTMVVIHQGMLLLFSYLYFG</sequence>
<evidence type="ECO:0000256" key="4">
    <source>
        <dbReference type="ARBA" id="ARBA00023329"/>
    </source>
</evidence>
<reference evidence="8 9" key="1">
    <citation type="journal article" date="2018" name="Science">
        <title>The opium poppy genome and morphinan production.</title>
        <authorList>
            <person name="Guo L."/>
            <person name="Winzer T."/>
            <person name="Yang X."/>
            <person name="Li Y."/>
            <person name="Ning Z."/>
            <person name="He Z."/>
            <person name="Teodor R."/>
            <person name="Lu Y."/>
            <person name="Bowser T.A."/>
            <person name="Graham I.A."/>
            <person name="Ye K."/>
        </authorList>
    </citation>
    <scope>NUCLEOTIDE SEQUENCE [LARGE SCALE GENOMIC DNA]</scope>
    <source>
        <strain evidence="9">cv. HN1</strain>
        <tissue evidence="8">Leaves</tissue>
    </source>
</reference>
<feature type="transmembrane region" description="Helical" evidence="5">
    <location>
        <begin position="233"/>
        <end position="254"/>
    </location>
</feature>
<dbReference type="GO" id="GO:0030125">
    <property type="term" value="C:clathrin vesicle coat"/>
    <property type="evidence" value="ECO:0007669"/>
    <property type="project" value="TreeGrafter"/>
</dbReference>
<dbReference type="PROSITE" id="PS50942">
    <property type="entry name" value="ENTH"/>
    <property type="match status" value="1"/>
</dbReference>
<feature type="domain" description="ENTH" evidence="7">
    <location>
        <begin position="26"/>
        <end position="179"/>
    </location>
</feature>
<evidence type="ECO:0000313" key="8">
    <source>
        <dbReference type="EMBL" id="RZC74905.1"/>
    </source>
</evidence>
<dbReference type="Gene3D" id="1.25.40.90">
    <property type="match status" value="2"/>
</dbReference>
<dbReference type="GO" id="GO:0005768">
    <property type="term" value="C:endosome"/>
    <property type="evidence" value="ECO:0007669"/>
    <property type="project" value="TreeGrafter"/>
</dbReference>
<dbReference type="STRING" id="3469.A0A4Y7KSR8"/>
<dbReference type="GO" id="GO:0005794">
    <property type="term" value="C:Golgi apparatus"/>
    <property type="evidence" value="ECO:0007669"/>
    <property type="project" value="UniProtKB-SubCell"/>
</dbReference>
<dbReference type="GO" id="GO:0005543">
    <property type="term" value="F:phospholipid binding"/>
    <property type="evidence" value="ECO:0007669"/>
    <property type="project" value="TreeGrafter"/>
</dbReference>
<evidence type="ECO:0000256" key="3">
    <source>
        <dbReference type="ARBA" id="ARBA00023034"/>
    </source>
</evidence>
<evidence type="ECO:0000256" key="6">
    <source>
        <dbReference type="SAM" id="MobiDB-lite"/>
    </source>
</evidence>
<keyword evidence="4" id="KW-0968">Cytoplasmic vesicle</keyword>
<evidence type="ECO:0000256" key="5">
    <source>
        <dbReference type="PROSITE-ProRule" id="PRU00243"/>
    </source>
</evidence>
<dbReference type="PANTHER" id="PTHR12276:SF91">
    <property type="entry name" value="CLATHRIN INTERACTOR EPSIN 2-RELATED"/>
    <property type="match status" value="1"/>
</dbReference>
<gene>
    <name evidence="8" type="ORF">C5167_050374</name>
</gene>
<feature type="region of interest" description="Disordered" evidence="6">
    <location>
        <begin position="152"/>
        <end position="209"/>
    </location>
</feature>
<dbReference type="SUPFAM" id="SSF48464">
    <property type="entry name" value="ENTH/VHS domain"/>
    <property type="match status" value="1"/>
</dbReference>
<dbReference type="Gramene" id="RZC74905">
    <property type="protein sequence ID" value="RZC74905"/>
    <property type="gene ID" value="C5167_050374"/>
</dbReference>
<dbReference type="Proteomes" id="UP000316621">
    <property type="component" value="Chromosome 8"/>
</dbReference>
<dbReference type="GO" id="GO:0006897">
    <property type="term" value="P:endocytosis"/>
    <property type="evidence" value="ECO:0007669"/>
    <property type="project" value="TreeGrafter"/>
</dbReference>
<dbReference type="Pfam" id="PF01417">
    <property type="entry name" value="ENTH"/>
    <property type="match status" value="1"/>
</dbReference>
<dbReference type="InterPro" id="IPR008942">
    <property type="entry name" value="ENTH_VHS"/>
</dbReference>
<keyword evidence="9" id="KW-1185">Reference proteome</keyword>
<evidence type="ECO:0000256" key="1">
    <source>
        <dbReference type="ARBA" id="ARBA00004132"/>
    </source>
</evidence>
<dbReference type="EMBL" id="CM010722">
    <property type="protein sequence ID" value="RZC74905.1"/>
    <property type="molecule type" value="Genomic_DNA"/>
</dbReference>
<keyword evidence="5" id="KW-1133">Transmembrane helix</keyword>
<protein>
    <recommendedName>
        <fullName evidence="7">ENTH domain-containing protein</fullName>
    </recommendedName>
</protein>
<organism evidence="8 9">
    <name type="scientific">Papaver somniferum</name>
    <name type="common">Opium poppy</name>
    <dbReference type="NCBI Taxonomy" id="3469"/>
    <lineage>
        <taxon>Eukaryota</taxon>
        <taxon>Viridiplantae</taxon>
        <taxon>Streptophyta</taxon>
        <taxon>Embryophyta</taxon>
        <taxon>Tracheophyta</taxon>
        <taxon>Spermatophyta</taxon>
        <taxon>Magnoliopsida</taxon>
        <taxon>Ranunculales</taxon>
        <taxon>Papaveraceae</taxon>
        <taxon>Papaveroideae</taxon>
        <taxon>Papaver</taxon>
    </lineage>
</organism>
<dbReference type="GO" id="GO:0030276">
    <property type="term" value="F:clathrin binding"/>
    <property type="evidence" value="ECO:0007669"/>
    <property type="project" value="TreeGrafter"/>
</dbReference>
<dbReference type="CDD" id="cd03571">
    <property type="entry name" value="ENTH"/>
    <property type="match status" value="1"/>
</dbReference>
<proteinExistence type="predicted"/>
<dbReference type="AlphaFoldDB" id="A0A4Y7KSR8"/>
<comment type="caution">
    <text evidence="5">Lacks conserved residue(s) required for the propagation of feature annotation.</text>
</comment>
<dbReference type="PANTHER" id="PTHR12276">
    <property type="entry name" value="EPSIN/ENT-RELATED"/>
    <property type="match status" value="1"/>
</dbReference>
<comment type="subcellular location">
    <subcellularLocation>
        <location evidence="1">Cytoplasmic vesicle</location>
        <location evidence="1">Clathrin-coated vesicle</location>
    </subcellularLocation>
    <subcellularLocation>
        <location evidence="2">Golgi apparatus</location>
    </subcellularLocation>
</comment>
<dbReference type="GO" id="GO:0005886">
    <property type="term" value="C:plasma membrane"/>
    <property type="evidence" value="ECO:0007669"/>
    <property type="project" value="TreeGrafter"/>
</dbReference>